<dbReference type="Pfam" id="PF12697">
    <property type="entry name" value="Abhydrolase_6"/>
    <property type="match status" value="1"/>
</dbReference>
<dbReference type="InterPro" id="IPR029058">
    <property type="entry name" value="AB_hydrolase_fold"/>
</dbReference>
<dbReference type="SUPFAM" id="SSF53474">
    <property type="entry name" value="alpha/beta-Hydrolases"/>
    <property type="match status" value="1"/>
</dbReference>
<dbReference type="PANTHER" id="PTHR46438:SF11">
    <property type="entry name" value="LIPASE-RELATED"/>
    <property type="match status" value="1"/>
</dbReference>
<sequence length="261" mass="28439">MSLNFVRRGLGPRLLLVHGLGGTWRSWSTILPALSQAREVIALELPGHGETPAAADSGTFAGLADSVERFILEQDLEGVDIVGSSLGARIVLEMARRGRVGATVALDPGGFWRGWERTYFRTTLGASIHLVRALGPALPTLSRSAVTRSALLAQLSARPWRLDDEVVATELQSFARTKTFDALVRDLAAAPEQKGPAAHPSRPIVIGWGRQDRLCLPRQAARAQEAFPSAKLHWFSKCGHFPIWDRPKETVQLILETTAVT</sequence>
<dbReference type="OrthoDB" id="9804723at2"/>
<accession>A0A845BGY3</accession>
<proteinExistence type="predicted"/>
<dbReference type="GO" id="GO:0016787">
    <property type="term" value="F:hydrolase activity"/>
    <property type="evidence" value="ECO:0007669"/>
    <property type="project" value="UniProtKB-KW"/>
</dbReference>
<evidence type="ECO:0000313" key="3">
    <source>
        <dbReference type="Proteomes" id="UP000460715"/>
    </source>
</evidence>
<feature type="domain" description="AB hydrolase-1" evidence="1">
    <location>
        <begin position="14"/>
        <end position="252"/>
    </location>
</feature>
<dbReference type="Gene3D" id="3.40.50.1820">
    <property type="entry name" value="alpha/beta hydrolase"/>
    <property type="match status" value="1"/>
</dbReference>
<dbReference type="Proteomes" id="UP000460715">
    <property type="component" value="Unassembled WGS sequence"/>
</dbReference>
<dbReference type="EMBL" id="SNVJ01000063">
    <property type="protein sequence ID" value="MXP66168.1"/>
    <property type="molecule type" value="Genomic_DNA"/>
</dbReference>
<protein>
    <submittedName>
        <fullName evidence="2">Alpha/beta fold hydrolase</fullName>
    </submittedName>
</protein>
<dbReference type="PANTHER" id="PTHR46438">
    <property type="entry name" value="ALPHA/BETA-HYDROLASES SUPERFAMILY PROTEIN"/>
    <property type="match status" value="1"/>
</dbReference>
<keyword evidence="3" id="KW-1185">Reference proteome</keyword>
<name>A0A845BGY3_9PROT</name>
<reference evidence="2 3" key="1">
    <citation type="submission" date="2019-03" db="EMBL/GenBank/DDBJ databases">
        <title>Roseomonas sp. a novel Roseomonas species isolated from Sea whip Gorgonian.</title>
        <authorList>
            <person name="Li F."/>
            <person name="Pan X."/>
            <person name="Huang S."/>
            <person name="Li Z."/>
            <person name="Meng B."/>
        </authorList>
    </citation>
    <scope>NUCLEOTIDE SEQUENCE [LARGE SCALE GENOMIC DNA]</scope>
    <source>
        <strain evidence="2 3">M0104</strain>
    </source>
</reference>
<dbReference type="AlphaFoldDB" id="A0A845BGY3"/>
<evidence type="ECO:0000313" key="2">
    <source>
        <dbReference type="EMBL" id="MXP66168.1"/>
    </source>
</evidence>
<organism evidence="2 3">
    <name type="scientific">Teichococcus coralli</name>
    <dbReference type="NCBI Taxonomy" id="2545983"/>
    <lineage>
        <taxon>Bacteria</taxon>
        <taxon>Pseudomonadati</taxon>
        <taxon>Pseudomonadota</taxon>
        <taxon>Alphaproteobacteria</taxon>
        <taxon>Acetobacterales</taxon>
        <taxon>Roseomonadaceae</taxon>
        <taxon>Roseomonas</taxon>
    </lineage>
</organism>
<gene>
    <name evidence="2" type="ORF">E0493_22850</name>
</gene>
<dbReference type="InterPro" id="IPR000073">
    <property type="entry name" value="AB_hydrolase_1"/>
</dbReference>
<evidence type="ECO:0000259" key="1">
    <source>
        <dbReference type="Pfam" id="PF12697"/>
    </source>
</evidence>
<comment type="caution">
    <text evidence="2">The sequence shown here is derived from an EMBL/GenBank/DDBJ whole genome shotgun (WGS) entry which is preliminary data.</text>
</comment>
<keyword evidence="2" id="KW-0378">Hydrolase</keyword>